<keyword evidence="3" id="KW-1185">Reference proteome</keyword>
<dbReference type="Gene3D" id="3.90.550.10">
    <property type="entry name" value="Spore Coat Polysaccharide Biosynthesis Protein SpsA, Chain A"/>
    <property type="match status" value="1"/>
</dbReference>
<reference evidence="2" key="1">
    <citation type="submission" date="2022-09" db="EMBL/GenBank/DDBJ databases">
        <authorList>
            <person name="Yuan C."/>
            <person name="Ke Z."/>
        </authorList>
    </citation>
    <scope>NUCLEOTIDE SEQUENCE</scope>
    <source>
        <strain evidence="2">LB-8</strain>
    </source>
</reference>
<comment type="caution">
    <text evidence="2">The sequence shown here is derived from an EMBL/GenBank/DDBJ whole genome shotgun (WGS) entry which is preliminary data.</text>
</comment>
<gene>
    <name evidence="2" type="ORF">OCK74_09015</name>
</gene>
<feature type="domain" description="Nucleotidyl transferase" evidence="1">
    <location>
        <begin position="28"/>
        <end position="223"/>
    </location>
</feature>
<evidence type="ECO:0000313" key="3">
    <source>
        <dbReference type="Proteomes" id="UP001155483"/>
    </source>
</evidence>
<name>A0A9X2XUR1_9BACT</name>
<protein>
    <submittedName>
        <fullName evidence="2">Sugar phosphate nucleotidyltransferase</fullName>
    </submittedName>
</protein>
<evidence type="ECO:0000313" key="2">
    <source>
        <dbReference type="EMBL" id="MCU7549255.1"/>
    </source>
</evidence>
<dbReference type="InterPro" id="IPR005835">
    <property type="entry name" value="NTP_transferase_dom"/>
</dbReference>
<organism evidence="2 3">
    <name type="scientific">Paraflavisolibacter caeni</name>
    <dbReference type="NCBI Taxonomy" id="2982496"/>
    <lineage>
        <taxon>Bacteria</taxon>
        <taxon>Pseudomonadati</taxon>
        <taxon>Bacteroidota</taxon>
        <taxon>Chitinophagia</taxon>
        <taxon>Chitinophagales</taxon>
        <taxon>Chitinophagaceae</taxon>
        <taxon>Paraflavisolibacter</taxon>
    </lineage>
</organism>
<dbReference type="RefSeq" id="WP_279296700.1">
    <property type="nucleotide sequence ID" value="NZ_JAOTIF010000005.1"/>
</dbReference>
<reference evidence="2" key="2">
    <citation type="submission" date="2023-04" db="EMBL/GenBank/DDBJ databases">
        <title>Paracnuella aquatica gen. nov., sp. nov., a member of the family Chitinophagaceae isolated from a hot spring.</title>
        <authorList>
            <person name="Wang C."/>
        </authorList>
    </citation>
    <scope>NUCLEOTIDE SEQUENCE</scope>
    <source>
        <strain evidence="2">LB-8</strain>
    </source>
</reference>
<dbReference type="EMBL" id="JAOTIF010000005">
    <property type="protein sequence ID" value="MCU7549255.1"/>
    <property type="molecule type" value="Genomic_DNA"/>
</dbReference>
<dbReference type="SUPFAM" id="SSF53448">
    <property type="entry name" value="Nucleotide-diphospho-sugar transferases"/>
    <property type="match status" value="1"/>
</dbReference>
<dbReference type="AlphaFoldDB" id="A0A9X2XUR1"/>
<dbReference type="Proteomes" id="UP001155483">
    <property type="component" value="Unassembled WGS sequence"/>
</dbReference>
<evidence type="ECO:0000259" key="1">
    <source>
        <dbReference type="Pfam" id="PF00483"/>
    </source>
</evidence>
<accession>A0A9X2XUR1</accession>
<proteinExistence type="predicted"/>
<dbReference type="InterPro" id="IPR029044">
    <property type="entry name" value="Nucleotide-diphossugar_trans"/>
</dbReference>
<sequence length="304" mass="34910">MNLLVLAAGMASRYGSLKQIDKFGPSGESIIDFSIYDAIQAGFTKVVFVIRKEFAQEFKDIFEPRLNEKIETDYVYQEIDSYTEGFPIPEDRIKPWGTAHAVLCAKNIIQEPFAVINADDFYGRDAFEKACQFLTREAGSKLWANICYQLPNTLSEYGSVSRGICQTDENNYISSIVERTKVFKKDQNIFFEENGALHELAATSKASMNFWCFTPDIFNFSQELFQQYLQENGHLPKSEFFIPLVGDEFIQQGKGNIKAITTSEQWFGVTYKEDKPIVQACINRLIADKIYPINLWNRQLQTQY</sequence>
<dbReference type="Pfam" id="PF00483">
    <property type="entry name" value="NTP_transferase"/>
    <property type="match status" value="1"/>
</dbReference>